<feature type="region of interest" description="Disordered" evidence="8">
    <location>
        <begin position="128"/>
        <end position="180"/>
    </location>
</feature>
<feature type="region of interest" description="Disordered" evidence="8">
    <location>
        <begin position="935"/>
        <end position="961"/>
    </location>
</feature>
<feature type="region of interest" description="Disordered" evidence="8">
    <location>
        <begin position="731"/>
        <end position="891"/>
    </location>
</feature>
<dbReference type="GO" id="GO:0043005">
    <property type="term" value="C:neuron projection"/>
    <property type="evidence" value="ECO:0007669"/>
    <property type="project" value="TreeGrafter"/>
</dbReference>
<feature type="region of interest" description="Disordered" evidence="8">
    <location>
        <begin position="434"/>
        <end position="481"/>
    </location>
</feature>
<comment type="caution">
    <text evidence="10">The sequence shown here is derived from an EMBL/GenBank/DDBJ whole genome shotgun (WGS) entry which is preliminary data.</text>
</comment>
<feature type="compositionally biased region" description="Basic and acidic residues" evidence="8">
    <location>
        <begin position="790"/>
        <end position="819"/>
    </location>
</feature>
<evidence type="ECO:0000259" key="9">
    <source>
        <dbReference type="Pfam" id="PF08377"/>
    </source>
</evidence>
<feature type="compositionally biased region" description="Acidic residues" evidence="8">
    <location>
        <begin position="309"/>
        <end position="320"/>
    </location>
</feature>
<feature type="compositionally biased region" description="Low complexity" evidence="8">
    <location>
        <begin position="1241"/>
        <end position="1250"/>
    </location>
</feature>
<reference evidence="10" key="1">
    <citation type="thesis" date="2020" institute="ProQuest LLC" country="789 East Eisenhower Parkway, Ann Arbor, MI, USA">
        <title>Comparative Genomics and Chromosome Evolution.</title>
        <authorList>
            <person name="Mudd A.B."/>
        </authorList>
    </citation>
    <scope>NUCLEOTIDE SEQUENCE</scope>
    <source>
        <strain evidence="10">237g6f4</strain>
        <tissue evidence="10">Blood</tissue>
    </source>
</reference>
<feature type="compositionally biased region" description="Acidic residues" evidence="8">
    <location>
        <begin position="1008"/>
        <end position="1025"/>
    </location>
</feature>
<keyword evidence="3" id="KW-0597">Phosphoprotein</keyword>
<dbReference type="GO" id="GO:0031175">
    <property type="term" value="P:neuron projection development"/>
    <property type="evidence" value="ECO:0007669"/>
    <property type="project" value="TreeGrafter"/>
</dbReference>
<sequence>MESHERGDEKLPSALQMSSSDVMFTAPHVYSFSVEPCTPTSPEAEHDFDRAESKDNLSTDHPTNENENIFSGFSSSQPEISVQHSPLLDKETVKDELCSHVPLPVTEATKPDVADTTKGEADTFGITSVQKHEDISSSVSSCEKWIEERDDSHSKSDTLGQSGIPTKQEEIAASKSDDNAQQLKDIANKESSIEDISSSQDELISSRATGHLEMHDAEKTDVSLVSSTVLESHKENVLPEVLTDSKSQDDHRIKLEEDKSGMSTYFETSTLKEETLESNLQKSSDYYELTDVKEPPYEACSIPHIAKGDDEEEEEDDEDLAPMPEEKNSSSAQNVGYSSLTSTKLQSTIASGDRLFTIDPNIYSDKSEFLSKNKDDLTLSRSLGLGGRSAIEQRSMSINLPMSCLDSIALGFTYARAHDLSPLATDILSNTSGSLDEGDECDLPATTPSLEKAPSFPEEQEQGEEGEDQKETVKDTGKERFELEPLCESQYPAKEYYKNGTIMAPDLPEMLDLTGPRSRLDSDSAESDAARRKSATSEIIIDESNVSQPESITEGGNLLVKTDSQQEELGYCVFNKYTVPMPSPVQDSENVSGGMTSLYESLGVDPSIMEVKLAAAEKFGKERLEGTSDIGWESESDKKVCESKLDTLVEKGEEHIDLKENQVTTEQKTQSDSIEAASEKRKDSLSEKLGEKDNEQEVTEDKLSVNVSKEESTTKLSEIDTCSVTVSDVSEMEQTKLSTEETFSHQQVTESTKAETEMQKEPQQENLTKAQETKESDSKEADEMVSQVKDISKISDIDLKEKGAKPDLVHQEAVDKEESYESSGEPEQTPDSSQEAPKDVSTTHVKKPESEEIDMNIANEPTETIVTSTQEIEEKETKEVTEEDQVIKSQEEPTAEIVIAKDEMEQEIQVVGNQNVVVDEKEDLEVEVIEECSKDMTQEMSERSEEEIVEESPEHLEDTTGLIESVVTVEDDFIKVVQTATEEGETVTHNVRFAASEPPETEERNMTEEEEEDEEEEEVIEEESQEGPREGSPCMPASPEKETEYKTETQDDYKDETTIDDSVLDTDSIWVDTQDDDRSLMTEAIEPIPKEEKIEQEMQKIPVERHRKDKPFKSGRGRISTPERKITKREPSATSRDEVRRKKAVLKKAEMGKKSEAQPHSPSRKVILKPAVKQSRPAHQACVRRKPAGGDSQQTPSAQRQSRDRITDGVSKSPEKRSSLPRPSSIHPTRKIIPLDKEENSLSTSTSSVRRTTRSEPIWSRTGKSGTSTPTTPGSTAITPGTPPSYASRTPGTPGTPSYSRTPRTPGTPRSAMYVASEKKVAILRTPPKSPATLKQLRLMNQPLPDLKNVRSKIGSTDNIKYQPKGGQIQIVSKKIDLSHVTSKCGSLKNIRHRPGGGHIKIESVKLDFKEKAHAKVGSLDNAHHIPGGGNIKIDSQKLNFREQAKARVDHGAEIITQSPGRSSLASPRRLSNVSSSGSINLLESPQLATLAEDVTAALAKQGL</sequence>
<feature type="region of interest" description="Disordered" evidence="8">
    <location>
        <begin position="307"/>
        <end position="338"/>
    </location>
</feature>
<feature type="region of interest" description="Disordered" evidence="8">
    <location>
        <begin position="1"/>
        <end position="20"/>
    </location>
</feature>
<dbReference type="PANTHER" id="PTHR11501">
    <property type="entry name" value="MICROTUBULE-ASSOCIATED PROTEIN"/>
    <property type="match status" value="1"/>
</dbReference>
<feature type="compositionally biased region" description="Basic and acidic residues" evidence="8">
    <location>
        <begin position="43"/>
        <end position="64"/>
    </location>
</feature>
<dbReference type="Pfam" id="PF00418">
    <property type="entry name" value="Tubulin-binding"/>
    <property type="match status" value="3"/>
</dbReference>
<accession>A0AAV7AHW0</accession>
<feature type="compositionally biased region" description="Polar residues" evidence="8">
    <location>
        <begin position="661"/>
        <end position="673"/>
    </location>
</feature>
<feature type="compositionally biased region" description="Polar residues" evidence="8">
    <location>
        <begin position="1191"/>
        <end position="1200"/>
    </location>
</feature>
<evidence type="ECO:0000256" key="6">
    <source>
        <dbReference type="ARBA" id="ARBA00023212"/>
    </source>
</evidence>
<proteinExistence type="predicted"/>
<dbReference type="InterPro" id="IPR001084">
    <property type="entry name" value="MAP_tubulin-bd_rpt"/>
</dbReference>
<feature type="compositionally biased region" description="Basic and acidic residues" evidence="8">
    <location>
        <begin position="677"/>
        <end position="713"/>
    </location>
</feature>
<feature type="compositionally biased region" description="Polar residues" evidence="8">
    <location>
        <begin position="859"/>
        <end position="870"/>
    </location>
</feature>
<feature type="compositionally biased region" description="Basic and acidic residues" evidence="8">
    <location>
        <begin position="167"/>
        <end position="178"/>
    </location>
</feature>
<dbReference type="Proteomes" id="UP000824782">
    <property type="component" value="Unassembled WGS sequence"/>
</dbReference>
<protein>
    <recommendedName>
        <fullName evidence="7">Microtubule-associated protein</fullName>
    </recommendedName>
</protein>
<feature type="compositionally biased region" description="Basic and acidic residues" evidence="8">
    <location>
        <begin position="1147"/>
        <end position="1157"/>
    </location>
</feature>
<evidence type="ECO:0000256" key="7">
    <source>
        <dbReference type="RuleBase" id="RU000686"/>
    </source>
</evidence>
<feature type="region of interest" description="Disordered" evidence="8">
    <location>
        <begin position="980"/>
        <end position="1310"/>
    </location>
</feature>
<feature type="compositionally biased region" description="Basic and acidic residues" evidence="8">
    <location>
        <begin position="875"/>
        <end position="891"/>
    </location>
</feature>
<evidence type="ECO:0000256" key="4">
    <source>
        <dbReference type="ARBA" id="ARBA00022701"/>
    </source>
</evidence>
<keyword evidence="2 7" id="KW-0963">Cytoplasm</keyword>
<evidence type="ECO:0000256" key="8">
    <source>
        <dbReference type="SAM" id="MobiDB-lite"/>
    </source>
</evidence>
<dbReference type="InterPro" id="IPR013588">
    <property type="entry name" value="MAP2_projctn"/>
</dbReference>
<feature type="compositionally biased region" description="Low complexity" evidence="8">
    <location>
        <begin position="1262"/>
        <end position="1280"/>
    </location>
</feature>
<dbReference type="GO" id="GO:0005874">
    <property type="term" value="C:microtubule"/>
    <property type="evidence" value="ECO:0007669"/>
    <property type="project" value="UniProtKB-KW"/>
</dbReference>
<feature type="region of interest" description="Disordered" evidence="8">
    <location>
        <begin position="653"/>
        <end position="717"/>
    </location>
</feature>
<keyword evidence="5" id="KW-0677">Repeat</keyword>
<feature type="compositionally biased region" description="Basic and acidic residues" evidence="8">
    <location>
        <begin position="1088"/>
        <end position="1106"/>
    </location>
</feature>
<keyword evidence="11" id="KW-1185">Reference proteome</keyword>
<keyword evidence="6 7" id="KW-0206">Cytoskeleton</keyword>
<feature type="compositionally biased region" description="Basic and acidic residues" evidence="8">
    <location>
        <begin position="1039"/>
        <end position="1057"/>
    </location>
</feature>
<dbReference type="PROSITE" id="PS00229">
    <property type="entry name" value="TAU_MAP_1"/>
    <property type="match status" value="1"/>
</dbReference>
<feature type="compositionally biased region" description="Polar residues" evidence="8">
    <location>
        <begin position="821"/>
        <end position="843"/>
    </location>
</feature>
<feature type="compositionally biased region" description="Basic and acidic residues" evidence="8">
    <location>
        <begin position="771"/>
        <end position="782"/>
    </location>
</feature>
<dbReference type="Pfam" id="PF08377">
    <property type="entry name" value="MAP2_projctn"/>
    <property type="match status" value="1"/>
</dbReference>
<keyword evidence="4 7" id="KW-0493">Microtubule</keyword>
<evidence type="ECO:0000313" key="10">
    <source>
        <dbReference type="EMBL" id="KAG8559055.1"/>
    </source>
</evidence>
<feature type="compositionally biased region" description="Basic and acidic residues" evidence="8">
    <location>
        <begin position="469"/>
        <end position="481"/>
    </location>
</feature>
<feature type="region of interest" description="Disordered" evidence="8">
    <location>
        <begin position="1459"/>
        <end position="1478"/>
    </location>
</feature>
<dbReference type="PROSITE" id="PS51491">
    <property type="entry name" value="TAU_MAP_2"/>
    <property type="match status" value="3"/>
</dbReference>
<feature type="compositionally biased region" description="Acidic residues" evidence="8">
    <location>
        <begin position="458"/>
        <end position="468"/>
    </location>
</feature>
<feature type="compositionally biased region" description="Basic and acidic residues" evidence="8">
    <location>
        <begin position="1"/>
        <end position="11"/>
    </location>
</feature>
<dbReference type="GO" id="GO:0000226">
    <property type="term" value="P:microtubule cytoskeleton organization"/>
    <property type="evidence" value="ECO:0007669"/>
    <property type="project" value="TreeGrafter"/>
</dbReference>
<feature type="compositionally biased region" description="Basic and acidic residues" evidence="8">
    <location>
        <begin position="1121"/>
        <end position="1140"/>
    </location>
</feature>
<dbReference type="GO" id="GO:0008017">
    <property type="term" value="F:microtubule binding"/>
    <property type="evidence" value="ECO:0007669"/>
    <property type="project" value="InterPro"/>
</dbReference>
<evidence type="ECO:0000256" key="1">
    <source>
        <dbReference type="ARBA" id="ARBA00004245"/>
    </source>
</evidence>
<feature type="domain" description="MAP2/Tau projection" evidence="9">
    <location>
        <begin position="136"/>
        <end position="1186"/>
    </location>
</feature>
<organism evidence="10 11">
    <name type="scientific">Engystomops pustulosus</name>
    <name type="common">Tungara frog</name>
    <name type="synonym">Physalaemus pustulosus</name>
    <dbReference type="NCBI Taxonomy" id="76066"/>
    <lineage>
        <taxon>Eukaryota</taxon>
        <taxon>Metazoa</taxon>
        <taxon>Chordata</taxon>
        <taxon>Craniata</taxon>
        <taxon>Vertebrata</taxon>
        <taxon>Euteleostomi</taxon>
        <taxon>Amphibia</taxon>
        <taxon>Batrachia</taxon>
        <taxon>Anura</taxon>
        <taxon>Neobatrachia</taxon>
        <taxon>Hyloidea</taxon>
        <taxon>Leptodactylidae</taxon>
        <taxon>Leiuperinae</taxon>
        <taxon>Engystomops</taxon>
    </lineage>
</organism>
<feature type="compositionally biased region" description="Polar residues" evidence="8">
    <location>
        <begin position="329"/>
        <end position="338"/>
    </location>
</feature>
<feature type="compositionally biased region" description="Basic and acidic residues" evidence="8">
    <location>
        <begin position="144"/>
        <end position="156"/>
    </location>
</feature>
<feature type="compositionally biased region" description="Basic residues" evidence="8">
    <location>
        <begin position="1107"/>
        <end position="1116"/>
    </location>
</feature>
<name>A0AAV7AHW0_ENGPU</name>
<dbReference type="PANTHER" id="PTHR11501:SF15">
    <property type="entry name" value="MICROTUBULE-ASSOCIATED PROTEIN 2"/>
    <property type="match status" value="1"/>
</dbReference>
<dbReference type="InterPro" id="IPR027324">
    <property type="entry name" value="MAP2/MAP4/Tau"/>
</dbReference>
<feature type="region of interest" description="Disordered" evidence="8">
    <location>
        <begin position="32"/>
        <end position="82"/>
    </location>
</feature>
<feature type="compositionally biased region" description="Polar residues" evidence="8">
    <location>
        <begin position="1287"/>
        <end position="1305"/>
    </location>
</feature>
<evidence type="ECO:0000256" key="5">
    <source>
        <dbReference type="ARBA" id="ARBA00022737"/>
    </source>
</evidence>
<feature type="compositionally biased region" description="Polar residues" evidence="8">
    <location>
        <begin position="65"/>
        <end position="82"/>
    </location>
</feature>
<dbReference type="EMBL" id="WNYA01000008">
    <property type="protein sequence ID" value="KAG8559055.1"/>
    <property type="molecule type" value="Genomic_DNA"/>
</dbReference>
<feature type="compositionally biased region" description="Basic and acidic residues" evidence="8">
    <location>
        <begin position="752"/>
        <end position="763"/>
    </location>
</feature>
<evidence type="ECO:0000256" key="3">
    <source>
        <dbReference type="ARBA" id="ARBA00022553"/>
    </source>
</evidence>
<evidence type="ECO:0000256" key="2">
    <source>
        <dbReference type="ARBA" id="ARBA00022490"/>
    </source>
</evidence>
<feature type="compositionally biased region" description="Basic and acidic residues" evidence="8">
    <location>
        <begin position="1201"/>
        <end position="1218"/>
    </location>
</feature>
<feature type="region of interest" description="Disordered" evidence="8">
    <location>
        <begin position="513"/>
        <end position="535"/>
    </location>
</feature>
<gene>
    <name evidence="10" type="ORF">GDO81_017229</name>
</gene>
<comment type="subcellular location">
    <subcellularLocation>
        <location evidence="1 7">Cytoplasm</location>
        <location evidence="1 7">Cytoskeleton</location>
    </subcellularLocation>
</comment>
<evidence type="ECO:0000313" key="11">
    <source>
        <dbReference type="Proteomes" id="UP000824782"/>
    </source>
</evidence>